<dbReference type="PANTHER" id="PTHR43479:SF11">
    <property type="entry name" value="ACREF_ENVCD OPERON REPRESSOR-RELATED"/>
    <property type="match status" value="1"/>
</dbReference>
<reference evidence="4 5" key="1">
    <citation type="submission" date="2024-10" db="EMBL/GenBank/DDBJ databases">
        <authorList>
            <person name="Sang B.-I."/>
            <person name="Prabhaharan D."/>
        </authorList>
    </citation>
    <scope>NUCLEOTIDE SEQUENCE [LARGE SCALE GENOMIC DNA]</scope>
    <source>
        <strain evidence="4 5">MH</strain>
    </source>
</reference>
<evidence type="ECO:0000259" key="3">
    <source>
        <dbReference type="PROSITE" id="PS50977"/>
    </source>
</evidence>
<accession>A0ABW7DM03</accession>
<sequence>MTKKNKENMSGVRQRILATAKDLFVHQGYKKTTIRQIVEESGVLTGSIYYFFKNKEDIFQSLVLSLFCQCNYLIGEHFHDESSAFRYAALCQVEFEAVRMNELVRETYYEGYTSPVIFEKITNHLTEMTIQIFGDSLTLSREDVFLRSLLIKGAMRSYVIQFGFSTSVDAGRYSEICLRTALELLGVGCNETDAVLERLRERLPEIRDIVNTIIHQQ</sequence>
<dbReference type="Gene3D" id="1.10.357.10">
    <property type="entry name" value="Tetracycline Repressor, domain 2"/>
    <property type="match status" value="1"/>
</dbReference>
<dbReference type="EMBL" id="JBIEKR010000003">
    <property type="protein sequence ID" value="MFG6272366.1"/>
    <property type="molecule type" value="Genomic_DNA"/>
</dbReference>
<feature type="domain" description="HTH tetR-type" evidence="3">
    <location>
        <begin position="10"/>
        <end position="70"/>
    </location>
</feature>
<dbReference type="Pfam" id="PF00440">
    <property type="entry name" value="TetR_N"/>
    <property type="match status" value="1"/>
</dbReference>
<organism evidence="4 5">
    <name type="scientific">Megasphaera hexanoica</name>
    <dbReference type="NCBI Taxonomy" id="1675036"/>
    <lineage>
        <taxon>Bacteria</taxon>
        <taxon>Bacillati</taxon>
        <taxon>Bacillota</taxon>
        <taxon>Negativicutes</taxon>
        <taxon>Veillonellales</taxon>
        <taxon>Veillonellaceae</taxon>
        <taxon>Megasphaera</taxon>
    </lineage>
</organism>
<protein>
    <submittedName>
        <fullName evidence="4">TetR/AcrR family transcriptional regulator</fullName>
    </submittedName>
</protein>
<dbReference type="Proteomes" id="UP001605989">
    <property type="component" value="Unassembled WGS sequence"/>
</dbReference>
<dbReference type="SUPFAM" id="SSF46689">
    <property type="entry name" value="Homeodomain-like"/>
    <property type="match status" value="1"/>
</dbReference>
<evidence type="ECO:0000313" key="5">
    <source>
        <dbReference type="Proteomes" id="UP001605989"/>
    </source>
</evidence>
<proteinExistence type="predicted"/>
<comment type="caution">
    <text evidence="4">The sequence shown here is derived from an EMBL/GenBank/DDBJ whole genome shotgun (WGS) entry which is preliminary data.</text>
</comment>
<evidence type="ECO:0000313" key="4">
    <source>
        <dbReference type="EMBL" id="MFG6272366.1"/>
    </source>
</evidence>
<gene>
    <name evidence="4" type="ORF">ACGTZG_04110</name>
</gene>
<evidence type="ECO:0000256" key="2">
    <source>
        <dbReference type="PROSITE-ProRule" id="PRU00335"/>
    </source>
</evidence>
<dbReference type="PRINTS" id="PR00455">
    <property type="entry name" value="HTHTETR"/>
</dbReference>
<dbReference type="InterPro" id="IPR001647">
    <property type="entry name" value="HTH_TetR"/>
</dbReference>
<dbReference type="InterPro" id="IPR050624">
    <property type="entry name" value="HTH-type_Tx_Regulator"/>
</dbReference>
<feature type="DNA-binding region" description="H-T-H motif" evidence="2">
    <location>
        <begin position="33"/>
        <end position="52"/>
    </location>
</feature>
<dbReference type="PROSITE" id="PS50977">
    <property type="entry name" value="HTH_TETR_2"/>
    <property type="match status" value="1"/>
</dbReference>
<evidence type="ECO:0000256" key="1">
    <source>
        <dbReference type="ARBA" id="ARBA00023125"/>
    </source>
</evidence>
<dbReference type="RefSeq" id="WP_113855755.1">
    <property type="nucleotide sequence ID" value="NZ_CP011940.1"/>
</dbReference>
<dbReference type="InterPro" id="IPR009057">
    <property type="entry name" value="Homeodomain-like_sf"/>
</dbReference>
<name>A0ABW7DM03_9FIRM</name>
<keyword evidence="5" id="KW-1185">Reference proteome</keyword>
<dbReference type="PANTHER" id="PTHR43479">
    <property type="entry name" value="ACREF/ENVCD OPERON REPRESSOR-RELATED"/>
    <property type="match status" value="1"/>
</dbReference>
<keyword evidence="1 2" id="KW-0238">DNA-binding</keyword>